<dbReference type="InterPro" id="IPR003961">
    <property type="entry name" value="FN3_dom"/>
</dbReference>
<feature type="region of interest" description="Disordered" evidence="2">
    <location>
        <begin position="178"/>
        <end position="201"/>
    </location>
</feature>
<dbReference type="InterPro" id="IPR036365">
    <property type="entry name" value="PGBD-like_sf"/>
</dbReference>
<feature type="region of interest" description="Disordered" evidence="2">
    <location>
        <begin position="125"/>
        <end position="159"/>
    </location>
</feature>
<dbReference type="SUPFAM" id="SSF49265">
    <property type="entry name" value="Fibronectin type III"/>
    <property type="match status" value="1"/>
</dbReference>
<gene>
    <name evidence="4" type="ORF">A2122_01330</name>
</gene>
<dbReference type="Proteomes" id="UP000176648">
    <property type="component" value="Unassembled WGS sequence"/>
</dbReference>
<evidence type="ECO:0000256" key="1">
    <source>
        <dbReference type="SAM" id="Coils"/>
    </source>
</evidence>
<evidence type="ECO:0000256" key="2">
    <source>
        <dbReference type="SAM" id="MobiDB-lite"/>
    </source>
</evidence>
<dbReference type="GO" id="GO:0003993">
    <property type="term" value="F:acid phosphatase activity"/>
    <property type="evidence" value="ECO:0007669"/>
    <property type="project" value="InterPro"/>
</dbReference>
<reference evidence="4 5" key="1">
    <citation type="journal article" date="2016" name="Nat. Commun.">
        <title>Thousands of microbial genomes shed light on interconnected biogeochemical processes in an aquifer system.</title>
        <authorList>
            <person name="Anantharaman K."/>
            <person name="Brown C.T."/>
            <person name="Hug L.A."/>
            <person name="Sharon I."/>
            <person name="Castelle C.J."/>
            <person name="Probst A.J."/>
            <person name="Thomas B.C."/>
            <person name="Singh A."/>
            <person name="Wilkins M.J."/>
            <person name="Karaoz U."/>
            <person name="Brodie E.L."/>
            <person name="Williams K.H."/>
            <person name="Hubbard S.S."/>
            <person name="Banfield J.F."/>
        </authorList>
    </citation>
    <scope>NUCLEOTIDE SEQUENCE [LARGE SCALE GENOMIC DNA]</scope>
</reference>
<evidence type="ECO:0000313" key="4">
    <source>
        <dbReference type="EMBL" id="OGY96366.1"/>
    </source>
</evidence>
<protein>
    <recommendedName>
        <fullName evidence="3">Fibronectin type-III domain-containing protein</fullName>
    </recommendedName>
</protein>
<proteinExistence type="predicted"/>
<feature type="coiled-coil region" evidence="1">
    <location>
        <begin position="17"/>
        <end position="51"/>
    </location>
</feature>
<dbReference type="CDD" id="cd00063">
    <property type="entry name" value="FN3"/>
    <property type="match status" value="1"/>
</dbReference>
<evidence type="ECO:0000313" key="5">
    <source>
        <dbReference type="Proteomes" id="UP000176648"/>
    </source>
</evidence>
<dbReference type="SMART" id="SM00060">
    <property type="entry name" value="FN3"/>
    <property type="match status" value="2"/>
</dbReference>
<organism evidence="4 5">
    <name type="scientific">Candidatus Liptonbacteria bacterium GWB1_49_6</name>
    <dbReference type="NCBI Taxonomy" id="1798644"/>
    <lineage>
        <taxon>Bacteria</taxon>
        <taxon>Candidatus Liptoniibacteriota</taxon>
    </lineage>
</organism>
<dbReference type="Gene3D" id="2.60.40.10">
    <property type="entry name" value="Immunoglobulins"/>
    <property type="match status" value="1"/>
</dbReference>
<dbReference type="InterPro" id="IPR036366">
    <property type="entry name" value="PGBDSf"/>
</dbReference>
<dbReference type="Pfam" id="PF16656">
    <property type="entry name" value="Pur_ac_phosph_N"/>
    <property type="match status" value="1"/>
</dbReference>
<name>A0A1G2C546_9BACT</name>
<dbReference type="Gene3D" id="1.10.101.10">
    <property type="entry name" value="PGBD-like superfamily/PGBD"/>
    <property type="match status" value="1"/>
</dbReference>
<sequence length="391" mass="41159">MAGGVSALPAKTHAIDTQAALNMIQELTKQIQQLQAQLTALKTQRQETTTALITTLREGSRGDAVKTLQAILAADTTIYPEGLITGIYGKLTSKAVARFQKKQGLPQVGNVGPKTLEKLKKELEEHPLAFESSSSTSSGDDDDEDNDNDGKGRPCAIVPPGHLIAPGWLRKHNGERPIVPECQTLPPGIERHLDDDDDGGTTTSTLQLSNISALAGSNSAVIQWNTSKPATGQVFYGTTISYGSSTALDSSLLSSHFQNISGLLPQALYHFMIESKTSGGIITATSTDRTFTTSPLADTTPPVISSISAGNITSSTATVSWATNELTSGRVLYGTSTMPWSASSTQTSLSALHSANLTGLTASTTYQFTIEAKDAVGNVGTSAQQSFSTIQ</sequence>
<comment type="caution">
    <text evidence="4">The sequence shown here is derived from an EMBL/GenBank/DDBJ whole genome shotgun (WGS) entry which is preliminary data.</text>
</comment>
<feature type="domain" description="Fibronectin type-III" evidence="3">
    <location>
        <begin position="303"/>
        <end position="391"/>
    </location>
</feature>
<feature type="domain" description="Fibronectin type-III" evidence="3">
    <location>
        <begin position="202"/>
        <end position="296"/>
    </location>
</feature>
<dbReference type="InterPro" id="IPR013783">
    <property type="entry name" value="Ig-like_fold"/>
</dbReference>
<dbReference type="InterPro" id="IPR015914">
    <property type="entry name" value="PAPs_N"/>
</dbReference>
<dbReference type="EMBL" id="MHKU01000034">
    <property type="protein sequence ID" value="OGY96366.1"/>
    <property type="molecule type" value="Genomic_DNA"/>
</dbReference>
<dbReference type="PROSITE" id="PS50853">
    <property type="entry name" value="FN3"/>
    <property type="match status" value="2"/>
</dbReference>
<accession>A0A1G2C546</accession>
<dbReference type="GO" id="GO:0046872">
    <property type="term" value="F:metal ion binding"/>
    <property type="evidence" value="ECO:0007669"/>
    <property type="project" value="InterPro"/>
</dbReference>
<dbReference type="Pfam" id="PF01471">
    <property type="entry name" value="PG_binding_1"/>
    <property type="match status" value="1"/>
</dbReference>
<dbReference type="InterPro" id="IPR002477">
    <property type="entry name" value="Peptidoglycan-bd-like"/>
</dbReference>
<dbReference type="SUPFAM" id="SSF47090">
    <property type="entry name" value="PGBD-like"/>
    <property type="match status" value="1"/>
</dbReference>
<keyword evidence="1" id="KW-0175">Coiled coil</keyword>
<evidence type="ECO:0000259" key="3">
    <source>
        <dbReference type="PROSITE" id="PS50853"/>
    </source>
</evidence>
<dbReference type="InterPro" id="IPR036116">
    <property type="entry name" value="FN3_sf"/>
</dbReference>
<dbReference type="AlphaFoldDB" id="A0A1G2C546"/>